<dbReference type="AlphaFoldDB" id="A0A8S4P2T7"/>
<keyword evidence="2" id="KW-1185">Reference proteome</keyword>
<evidence type="ECO:0000313" key="1">
    <source>
        <dbReference type="EMBL" id="CAH1785784.1"/>
    </source>
</evidence>
<evidence type="ECO:0000313" key="2">
    <source>
        <dbReference type="Proteomes" id="UP000749559"/>
    </source>
</evidence>
<organism evidence="1 2">
    <name type="scientific">Owenia fusiformis</name>
    <name type="common">Polychaete worm</name>
    <dbReference type="NCBI Taxonomy" id="6347"/>
    <lineage>
        <taxon>Eukaryota</taxon>
        <taxon>Metazoa</taxon>
        <taxon>Spiralia</taxon>
        <taxon>Lophotrochozoa</taxon>
        <taxon>Annelida</taxon>
        <taxon>Polychaeta</taxon>
        <taxon>Sedentaria</taxon>
        <taxon>Canalipalpata</taxon>
        <taxon>Sabellida</taxon>
        <taxon>Oweniida</taxon>
        <taxon>Oweniidae</taxon>
        <taxon>Owenia</taxon>
    </lineage>
</organism>
<name>A0A8S4P2T7_OWEFU</name>
<accession>A0A8S4P2T7</accession>
<proteinExistence type="predicted"/>
<gene>
    <name evidence="1" type="ORF">OFUS_LOCUS11797</name>
</gene>
<sequence length="113" mass="13218">LNWCGDLGQPWPAQFWDCWPYGHCTITPLTCTDWESHECRIEYCRENNHEGFSPLICTKDIMNGNNGRKKRRIHFDSDIIATRNDTSNQNSDLEMSFCLRPVLELMSLLSKYS</sequence>
<feature type="non-terminal residue" evidence="1">
    <location>
        <position position="113"/>
    </location>
</feature>
<reference evidence="1" key="1">
    <citation type="submission" date="2022-03" db="EMBL/GenBank/DDBJ databases">
        <authorList>
            <person name="Martin C."/>
        </authorList>
    </citation>
    <scope>NUCLEOTIDE SEQUENCE</scope>
</reference>
<comment type="caution">
    <text evidence="1">The sequence shown here is derived from an EMBL/GenBank/DDBJ whole genome shotgun (WGS) entry which is preliminary data.</text>
</comment>
<dbReference type="Proteomes" id="UP000749559">
    <property type="component" value="Unassembled WGS sequence"/>
</dbReference>
<dbReference type="EMBL" id="CAIIXF020000006">
    <property type="protein sequence ID" value="CAH1785784.1"/>
    <property type="molecule type" value="Genomic_DNA"/>
</dbReference>
<protein>
    <submittedName>
        <fullName evidence="1">Uncharacterized protein</fullName>
    </submittedName>
</protein>